<dbReference type="SUPFAM" id="SSF82689">
    <property type="entry name" value="Mechanosensitive channel protein MscS (YggB), C-terminal domain"/>
    <property type="match status" value="1"/>
</dbReference>
<dbReference type="Gene3D" id="2.30.30.60">
    <property type="match status" value="1"/>
</dbReference>
<dbReference type="GO" id="GO:0005886">
    <property type="term" value="C:plasma membrane"/>
    <property type="evidence" value="ECO:0007669"/>
    <property type="project" value="UniProtKB-SubCell"/>
</dbReference>
<dbReference type="KEGG" id="pact:CA264_07290"/>
<dbReference type="Gene3D" id="3.30.70.100">
    <property type="match status" value="1"/>
</dbReference>
<evidence type="ECO:0000259" key="8">
    <source>
        <dbReference type="Pfam" id="PF00924"/>
    </source>
</evidence>
<name>A0A1X9YQV9_9BACT</name>
<evidence type="ECO:0000256" key="2">
    <source>
        <dbReference type="ARBA" id="ARBA00008017"/>
    </source>
</evidence>
<proteinExistence type="inferred from homology"/>
<evidence type="ECO:0000256" key="5">
    <source>
        <dbReference type="ARBA" id="ARBA00022989"/>
    </source>
</evidence>
<dbReference type="OrthoDB" id="9809206at2"/>
<feature type="transmembrane region" description="Helical" evidence="7">
    <location>
        <begin position="55"/>
        <end position="78"/>
    </location>
</feature>
<dbReference type="InterPro" id="IPR006685">
    <property type="entry name" value="MscS_channel_2nd"/>
</dbReference>
<evidence type="ECO:0000313" key="12">
    <source>
        <dbReference type="Proteomes" id="UP000266292"/>
    </source>
</evidence>
<dbReference type="AlphaFoldDB" id="A0A1X9YQV9"/>
<feature type="domain" description="Mechanosensitive ion channel MscS C-terminal" evidence="9">
    <location>
        <begin position="253"/>
        <end position="337"/>
    </location>
</feature>
<keyword evidence="12" id="KW-1185">Reference proteome</keyword>
<sequence length="362" mass="41284">MSDFLDRVYLHNSVQTYLIALGFILVGFLVISFFKKSVLTRIARLTQKTSTSIDNFLVESLARFGVPALYIYVVYLGLNYLVLSERVSNIIEFATIVAVTILVIRLLSSTILLVLRGYIHRQENGEEKVKQLGGVMLIINIMIWGLGFLTLLDNLGYDVTTVVAGLGIGGIAVALAAQNILGDLFNYFVIFFDRPFEIGDFIIIDDKMGVVENIGIKTTRLKSLSGEQLVFSNSDLTNSRIHNYKQMQQRRVLFKIGVIYQTPYEQVQAIPRLLRQIVEEQEPVRFDRAHFSSYGDSSLDFEVVYYVLSSEYNTYMDVQQQINMRIFQEFSKRGIDFAYPTRTLFVVNEEQGSENHQPVRAL</sequence>
<dbReference type="InterPro" id="IPR011014">
    <property type="entry name" value="MscS_channel_TM-2"/>
</dbReference>
<dbReference type="InterPro" id="IPR010920">
    <property type="entry name" value="LSM_dom_sf"/>
</dbReference>
<evidence type="ECO:0000256" key="3">
    <source>
        <dbReference type="ARBA" id="ARBA00022475"/>
    </source>
</evidence>
<dbReference type="GO" id="GO:0008381">
    <property type="term" value="F:mechanosensitive monoatomic ion channel activity"/>
    <property type="evidence" value="ECO:0007669"/>
    <property type="project" value="UniProtKB-ARBA"/>
</dbReference>
<evidence type="ECO:0000313" key="11">
    <source>
        <dbReference type="EMBL" id="ARS35257.1"/>
    </source>
</evidence>
<gene>
    <name evidence="11" type="ORF">CA264_07290</name>
</gene>
<dbReference type="InterPro" id="IPR023408">
    <property type="entry name" value="MscS_beta-dom_sf"/>
</dbReference>
<feature type="transmembrane region" description="Helical" evidence="7">
    <location>
        <begin position="155"/>
        <end position="177"/>
    </location>
</feature>
<organism evidence="11 12">
    <name type="scientific">Pontibacter actiniarum</name>
    <dbReference type="NCBI Taxonomy" id="323450"/>
    <lineage>
        <taxon>Bacteria</taxon>
        <taxon>Pseudomonadati</taxon>
        <taxon>Bacteroidota</taxon>
        <taxon>Cytophagia</taxon>
        <taxon>Cytophagales</taxon>
        <taxon>Hymenobacteraceae</taxon>
        <taxon>Pontibacter</taxon>
    </lineage>
</organism>
<keyword evidence="3" id="KW-1003">Cell membrane</keyword>
<dbReference type="InterPro" id="IPR049278">
    <property type="entry name" value="MS_channel_C"/>
</dbReference>
<dbReference type="PANTHER" id="PTHR30566">
    <property type="entry name" value="YNAI-RELATED MECHANOSENSITIVE ION CHANNEL"/>
    <property type="match status" value="1"/>
</dbReference>
<dbReference type="Pfam" id="PF00924">
    <property type="entry name" value="MS_channel_2nd"/>
    <property type="match status" value="1"/>
</dbReference>
<feature type="transmembrane region" description="Helical" evidence="7">
    <location>
        <begin position="14"/>
        <end position="34"/>
    </location>
</feature>
<dbReference type="STRING" id="709015.GCA_000472485_01463"/>
<protein>
    <submittedName>
        <fullName evidence="11">Mechanosensitive ion channel protein MscS</fullName>
    </submittedName>
</protein>
<feature type="transmembrane region" description="Helical" evidence="7">
    <location>
        <begin position="131"/>
        <end position="149"/>
    </location>
</feature>
<dbReference type="EMBL" id="CP021235">
    <property type="protein sequence ID" value="ARS35257.1"/>
    <property type="molecule type" value="Genomic_DNA"/>
</dbReference>
<keyword evidence="4 7" id="KW-0812">Transmembrane</keyword>
<evidence type="ECO:0000256" key="1">
    <source>
        <dbReference type="ARBA" id="ARBA00004651"/>
    </source>
</evidence>
<accession>A0A1X9YQV9</accession>
<evidence type="ECO:0000259" key="10">
    <source>
        <dbReference type="Pfam" id="PF21088"/>
    </source>
</evidence>
<comment type="subcellular location">
    <subcellularLocation>
        <location evidence="1">Cell membrane</location>
        <topology evidence="1">Multi-pass membrane protein</topology>
    </subcellularLocation>
</comment>
<comment type="similarity">
    <text evidence="2">Belongs to the MscS (TC 1.A.23) family.</text>
</comment>
<dbReference type="Pfam" id="PF21088">
    <property type="entry name" value="MS_channel_1st"/>
    <property type="match status" value="1"/>
</dbReference>
<dbReference type="InterPro" id="IPR011066">
    <property type="entry name" value="MscS_channel_C_sf"/>
</dbReference>
<feature type="domain" description="Mechanosensitive ion channel MscS" evidence="8">
    <location>
        <begin position="179"/>
        <end position="245"/>
    </location>
</feature>
<reference evidence="12" key="1">
    <citation type="submission" date="2017-05" db="EMBL/GenBank/DDBJ databases">
        <authorList>
            <person name="Ray J."/>
            <person name="Price M."/>
            <person name="Deutschbauer A."/>
        </authorList>
    </citation>
    <scope>NUCLEOTIDE SEQUENCE [LARGE SCALE GENOMIC DNA]</scope>
    <source>
        <strain evidence="12">DSM 19842</strain>
    </source>
</reference>
<dbReference type="Gene3D" id="1.10.287.1260">
    <property type="match status" value="1"/>
</dbReference>
<keyword evidence="5 7" id="KW-1133">Transmembrane helix</keyword>
<dbReference type="Proteomes" id="UP000266292">
    <property type="component" value="Chromosome"/>
</dbReference>
<dbReference type="Pfam" id="PF21082">
    <property type="entry name" value="MS_channel_3rd"/>
    <property type="match status" value="1"/>
</dbReference>
<feature type="domain" description="Mechanosensitive ion channel transmembrane helices 2/3" evidence="10">
    <location>
        <begin position="138"/>
        <end position="178"/>
    </location>
</feature>
<dbReference type="InterPro" id="IPR049142">
    <property type="entry name" value="MS_channel_1st"/>
</dbReference>
<dbReference type="PANTHER" id="PTHR30566:SF25">
    <property type="entry name" value="INNER MEMBRANE PROTEIN"/>
    <property type="match status" value="1"/>
</dbReference>
<keyword evidence="6 7" id="KW-0472">Membrane</keyword>
<feature type="transmembrane region" description="Helical" evidence="7">
    <location>
        <begin position="90"/>
        <end position="119"/>
    </location>
</feature>
<dbReference type="SUPFAM" id="SSF50182">
    <property type="entry name" value="Sm-like ribonucleoproteins"/>
    <property type="match status" value="1"/>
</dbReference>
<evidence type="ECO:0000256" key="6">
    <source>
        <dbReference type="ARBA" id="ARBA00023136"/>
    </source>
</evidence>
<evidence type="ECO:0000259" key="9">
    <source>
        <dbReference type="Pfam" id="PF21082"/>
    </source>
</evidence>
<dbReference type="SUPFAM" id="SSF82861">
    <property type="entry name" value="Mechanosensitive channel protein MscS (YggB), transmembrane region"/>
    <property type="match status" value="1"/>
</dbReference>
<evidence type="ECO:0000256" key="7">
    <source>
        <dbReference type="SAM" id="Phobius"/>
    </source>
</evidence>
<evidence type="ECO:0000256" key="4">
    <source>
        <dbReference type="ARBA" id="ARBA00022692"/>
    </source>
</evidence>
<dbReference type="RefSeq" id="WP_025605919.1">
    <property type="nucleotide sequence ID" value="NZ_CP021235.1"/>
</dbReference>